<dbReference type="AlphaFoldDB" id="A0AA40ELM1"/>
<dbReference type="Proteomes" id="UP001172159">
    <property type="component" value="Unassembled WGS sequence"/>
</dbReference>
<accession>A0AA40ELM1</accession>
<reference evidence="1" key="1">
    <citation type="submission" date="2023-06" db="EMBL/GenBank/DDBJ databases">
        <title>Genome-scale phylogeny and comparative genomics of the fungal order Sordariales.</title>
        <authorList>
            <consortium name="Lawrence Berkeley National Laboratory"/>
            <person name="Hensen N."/>
            <person name="Bonometti L."/>
            <person name="Westerberg I."/>
            <person name="Brannstrom I.O."/>
            <person name="Guillou S."/>
            <person name="Cros-Aarteil S."/>
            <person name="Calhoun S."/>
            <person name="Haridas S."/>
            <person name="Kuo A."/>
            <person name="Mondo S."/>
            <person name="Pangilinan J."/>
            <person name="Riley R."/>
            <person name="Labutti K."/>
            <person name="Andreopoulos B."/>
            <person name="Lipzen A."/>
            <person name="Chen C."/>
            <person name="Yanf M."/>
            <person name="Daum C."/>
            <person name="Ng V."/>
            <person name="Clum A."/>
            <person name="Steindorff A."/>
            <person name="Ohm R."/>
            <person name="Martin F."/>
            <person name="Silar P."/>
            <person name="Natvig D."/>
            <person name="Lalanne C."/>
            <person name="Gautier V."/>
            <person name="Ament-Velasquez S.L."/>
            <person name="Kruys A."/>
            <person name="Hutchinson M.I."/>
            <person name="Powell A.J."/>
            <person name="Barry K."/>
            <person name="Miller A.N."/>
            <person name="Grigoriev I.V."/>
            <person name="Debuchy R."/>
            <person name="Gladieux P."/>
            <person name="Thoren M.H."/>
            <person name="Johannesson H."/>
        </authorList>
    </citation>
    <scope>NUCLEOTIDE SEQUENCE</scope>
    <source>
        <strain evidence="1">CBS 540.89</strain>
    </source>
</reference>
<sequence>MNYTHSTLIPLIPLSSYSTDGLCDGIPLRVHKHQILEDLGCIRAQERLAQVRSPNRYRQRSSRPPIQHRLDHVPETKPERFEALSYFNEFVGLHDDVVEEVQQSLGDEQNDEARNICLDTAAGVLRKHNKGIRDGRR</sequence>
<dbReference type="Gene3D" id="1.10.600.10">
    <property type="entry name" value="Farnesyl Diphosphate Synthase"/>
    <property type="match status" value="1"/>
</dbReference>
<dbReference type="EMBL" id="JAUKTV010000003">
    <property type="protein sequence ID" value="KAK0741593.1"/>
    <property type="molecule type" value="Genomic_DNA"/>
</dbReference>
<gene>
    <name evidence="1" type="ORF">B0T21DRAFT_116395</name>
</gene>
<organism evidence="1 2">
    <name type="scientific">Apiosordaria backusii</name>
    <dbReference type="NCBI Taxonomy" id="314023"/>
    <lineage>
        <taxon>Eukaryota</taxon>
        <taxon>Fungi</taxon>
        <taxon>Dikarya</taxon>
        <taxon>Ascomycota</taxon>
        <taxon>Pezizomycotina</taxon>
        <taxon>Sordariomycetes</taxon>
        <taxon>Sordariomycetidae</taxon>
        <taxon>Sordariales</taxon>
        <taxon>Lasiosphaeriaceae</taxon>
        <taxon>Apiosordaria</taxon>
    </lineage>
</organism>
<evidence type="ECO:0000313" key="1">
    <source>
        <dbReference type="EMBL" id="KAK0741593.1"/>
    </source>
</evidence>
<proteinExistence type="predicted"/>
<evidence type="ECO:0000313" key="2">
    <source>
        <dbReference type="Proteomes" id="UP001172159"/>
    </source>
</evidence>
<protein>
    <submittedName>
        <fullName evidence="1">Uncharacterized protein</fullName>
    </submittedName>
</protein>
<name>A0AA40ELM1_9PEZI</name>
<keyword evidence="2" id="KW-1185">Reference proteome</keyword>
<dbReference type="InterPro" id="IPR008949">
    <property type="entry name" value="Isoprenoid_synthase_dom_sf"/>
</dbReference>
<comment type="caution">
    <text evidence="1">The sequence shown here is derived from an EMBL/GenBank/DDBJ whole genome shotgun (WGS) entry which is preliminary data.</text>
</comment>